<name>A0A0A1UAR1_ENTIV</name>
<dbReference type="KEGG" id="eiv:EIN_381350"/>
<dbReference type="InterPro" id="IPR036866">
    <property type="entry name" value="RibonucZ/Hydroxyglut_hydro"/>
</dbReference>
<dbReference type="GeneID" id="14891174"/>
<dbReference type="RefSeq" id="XP_004258939.1">
    <property type="nucleotide sequence ID" value="XM_004258891.1"/>
</dbReference>
<dbReference type="InterPro" id="IPR052159">
    <property type="entry name" value="Competence_DNA_uptake"/>
</dbReference>
<evidence type="ECO:0000313" key="2">
    <source>
        <dbReference type="EMBL" id="ELP92168.1"/>
    </source>
</evidence>
<dbReference type="SUPFAM" id="SSF56281">
    <property type="entry name" value="Metallo-hydrolase/oxidoreductase"/>
    <property type="match status" value="1"/>
</dbReference>
<protein>
    <recommendedName>
        <fullName evidence="4">Competence protein ComEC</fullName>
    </recommendedName>
</protein>
<evidence type="ECO:0000256" key="1">
    <source>
        <dbReference type="SAM" id="SignalP"/>
    </source>
</evidence>
<dbReference type="VEuPathDB" id="AmoebaDB:EIN_381350"/>
<gene>
    <name evidence="2" type="ORF">EIN_381350</name>
</gene>
<dbReference type="OrthoDB" id="30383at2759"/>
<dbReference type="Proteomes" id="UP000014680">
    <property type="component" value="Unassembled WGS sequence"/>
</dbReference>
<reference evidence="2 3" key="1">
    <citation type="submission" date="2012-10" db="EMBL/GenBank/DDBJ databases">
        <authorList>
            <person name="Zafar N."/>
            <person name="Inman J."/>
            <person name="Hall N."/>
            <person name="Lorenzi H."/>
            <person name="Caler E."/>
        </authorList>
    </citation>
    <scope>NUCLEOTIDE SEQUENCE [LARGE SCALE GENOMIC DNA]</scope>
    <source>
        <strain evidence="2 3">IP1</strain>
    </source>
</reference>
<accession>A0A0A1UAR1</accession>
<dbReference type="OMA" id="APKVAHT"/>
<organism evidence="2 3">
    <name type="scientific">Entamoeba invadens IP1</name>
    <dbReference type="NCBI Taxonomy" id="370355"/>
    <lineage>
        <taxon>Eukaryota</taxon>
        <taxon>Amoebozoa</taxon>
        <taxon>Evosea</taxon>
        <taxon>Archamoebae</taxon>
        <taxon>Mastigamoebida</taxon>
        <taxon>Entamoebidae</taxon>
        <taxon>Entamoeba</taxon>
    </lineage>
</organism>
<evidence type="ECO:0008006" key="4">
    <source>
        <dbReference type="Google" id="ProtNLM"/>
    </source>
</evidence>
<keyword evidence="1" id="KW-0732">Signal</keyword>
<proteinExistence type="predicted"/>
<dbReference type="PANTHER" id="PTHR30619:SF1">
    <property type="entry name" value="RECOMBINATION PROTEIN 2"/>
    <property type="match status" value="1"/>
</dbReference>
<sequence length="383" mass="42255">MVSLSHINFILLISLTSVISKDSLEIHVLDVGQADSQLIVFPSGYSILIDAGETSTGSMNCKKIAERIKSILNTTRVDVGVITHLHQDHVGVPFKSGFWYLLESSGINFGKIIDRDSGVVKSGVTDCSTEDDIEWHTVGSLSSTAINWICYATQQTLITKIQPNRQLATSCSNEINPPDKDTTIEIVVVNANGVLYKNVPLNGDHHTESSPPSENDYSIALRIQHGDFVYSTAGDLDGEYSTGYGYVYHDIETPYKDNVGQVDVYHANHHGSEHSNNEEWVKTLNPTVSLISCGANNQYGHPSLNAMNNMNTVSQNIFLTQDCNPTVTDQFVGKTVIVNDEIVVKYKNGDESFIVTDSKDSFESKFEVIKNKKQRQNSICSLL</sequence>
<keyword evidence="3" id="KW-1185">Reference proteome</keyword>
<dbReference type="Gene3D" id="3.60.15.10">
    <property type="entry name" value="Ribonuclease Z/Hydroxyacylglutathione hydrolase-like"/>
    <property type="match status" value="1"/>
</dbReference>
<feature type="signal peptide" evidence="1">
    <location>
        <begin position="1"/>
        <end position="20"/>
    </location>
</feature>
<evidence type="ECO:0000313" key="3">
    <source>
        <dbReference type="Proteomes" id="UP000014680"/>
    </source>
</evidence>
<dbReference type="PANTHER" id="PTHR30619">
    <property type="entry name" value="DNA INTERNALIZATION/COMPETENCE PROTEIN COMEC/REC2"/>
    <property type="match status" value="1"/>
</dbReference>
<dbReference type="AlphaFoldDB" id="A0A0A1UAR1"/>
<feature type="chain" id="PRO_5001980729" description="Competence protein ComEC" evidence="1">
    <location>
        <begin position="21"/>
        <end position="383"/>
    </location>
</feature>
<dbReference type="EMBL" id="KB206395">
    <property type="protein sequence ID" value="ELP92168.1"/>
    <property type="molecule type" value="Genomic_DNA"/>
</dbReference>